<evidence type="ECO:0000256" key="1">
    <source>
        <dbReference type="SAM" id="Phobius"/>
    </source>
</evidence>
<accession>A0A6A4NXS1</accession>
<proteinExistence type="predicted"/>
<keyword evidence="1" id="KW-1133">Transmembrane helix</keyword>
<dbReference type="AlphaFoldDB" id="A0A6A4NXS1"/>
<dbReference type="Proteomes" id="UP000447434">
    <property type="component" value="Chromosome 19"/>
</dbReference>
<reference evidence="3" key="1">
    <citation type="journal article" date="2020" name="Nat. Commun.">
        <title>Genome sequence of the cluster root forming white lupin.</title>
        <authorList>
            <person name="Hufnagel B."/>
            <person name="Marques A."/>
            <person name="Soriano A."/>
            <person name="Marques L."/>
            <person name="Divol F."/>
            <person name="Doumas P."/>
            <person name="Sallet E."/>
            <person name="Mancinotti D."/>
            <person name="Carrere S."/>
            <person name="Marande W."/>
            <person name="Arribat S."/>
            <person name="Keller J."/>
            <person name="Huneau C."/>
            <person name="Blein T."/>
            <person name="Aime D."/>
            <person name="Laguerre M."/>
            <person name="Taylor J."/>
            <person name="Schubert V."/>
            <person name="Nelson M."/>
            <person name="Geu-Flores F."/>
            <person name="Crespi M."/>
            <person name="Gallardo-Guerrero K."/>
            <person name="Delaux P.-M."/>
            <person name="Salse J."/>
            <person name="Berges H."/>
            <person name="Guyot R."/>
            <person name="Gouzy J."/>
            <person name="Peret B."/>
        </authorList>
    </citation>
    <scope>NUCLEOTIDE SEQUENCE [LARGE SCALE GENOMIC DNA]</scope>
    <source>
        <strain evidence="3">cv. Amiga</strain>
    </source>
</reference>
<feature type="transmembrane region" description="Helical" evidence="1">
    <location>
        <begin position="55"/>
        <end position="78"/>
    </location>
</feature>
<keyword evidence="3" id="KW-1185">Reference proteome</keyword>
<evidence type="ECO:0000313" key="2">
    <source>
        <dbReference type="EMBL" id="KAE9592664.1"/>
    </source>
</evidence>
<comment type="caution">
    <text evidence="2">The sequence shown here is derived from an EMBL/GenBank/DDBJ whole genome shotgun (WGS) entry which is preliminary data.</text>
</comment>
<keyword evidence="1" id="KW-0812">Transmembrane</keyword>
<name>A0A6A4NXS1_LUPAL</name>
<feature type="transmembrane region" description="Helical" evidence="1">
    <location>
        <begin position="21"/>
        <end position="49"/>
    </location>
</feature>
<gene>
    <name evidence="2" type="ORF">Lalb_Chr19g0131641</name>
</gene>
<sequence length="125" mass="14480">MPGRVKEHYHNLLLRLSFKPCFFACFVICLCIFHKLTCYTLVGLCFLFYRAGIIVYFILFITMVLLYSFSPSCVFGGFFCINTEFHMFVLGVLFSILFALFMSAGVGNWKPYFLVFAVFSLFAFL</sequence>
<feature type="transmembrane region" description="Helical" evidence="1">
    <location>
        <begin position="85"/>
        <end position="103"/>
    </location>
</feature>
<protein>
    <submittedName>
        <fullName evidence="2">Uncharacterized protein</fullName>
    </submittedName>
</protein>
<evidence type="ECO:0000313" key="3">
    <source>
        <dbReference type="Proteomes" id="UP000447434"/>
    </source>
</evidence>
<keyword evidence="1" id="KW-0472">Membrane</keyword>
<organism evidence="2 3">
    <name type="scientific">Lupinus albus</name>
    <name type="common">White lupine</name>
    <name type="synonym">Lupinus termis</name>
    <dbReference type="NCBI Taxonomy" id="3870"/>
    <lineage>
        <taxon>Eukaryota</taxon>
        <taxon>Viridiplantae</taxon>
        <taxon>Streptophyta</taxon>
        <taxon>Embryophyta</taxon>
        <taxon>Tracheophyta</taxon>
        <taxon>Spermatophyta</taxon>
        <taxon>Magnoliopsida</taxon>
        <taxon>eudicotyledons</taxon>
        <taxon>Gunneridae</taxon>
        <taxon>Pentapetalae</taxon>
        <taxon>rosids</taxon>
        <taxon>fabids</taxon>
        <taxon>Fabales</taxon>
        <taxon>Fabaceae</taxon>
        <taxon>Papilionoideae</taxon>
        <taxon>50 kb inversion clade</taxon>
        <taxon>genistoids sensu lato</taxon>
        <taxon>core genistoids</taxon>
        <taxon>Genisteae</taxon>
        <taxon>Lupinus</taxon>
    </lineage>
</organism>
<dbReference type="EMBL" id="WOCE01000019">
    <property type="protein sequence ID" value="KAE9592664.1"/>
    <property type="molecule type" value="Genomic_DNA"/>
</dbReference>